<evidence type="ECO:0000313" key="3">
    <source>
        <dbReference type="Proteomes" id="UP000719917"/>
    </source>
</evidence>
<name>A0AAJ2YZV5_WEICO</name>
<dbReference type="AlphaFoldDB" id="A0AAJ2YZV5"/>
<organism evidence="2 3">
    <name type="scientific">Weissella confusa</name>
    <name type="common">Lactobacillus confusus</name>
    <dbReference type="NCBI Taxonomy" id="1583"/>
    <lineage>
        <taxon>Bacteria</taxon>
        <taxon>Bacillati</taxon>
        <taxon>Bacillota</taxon>
        <taxon>Bacilli</taxon>
        <taxon>Lactobacillales</taxon>
        <taxon>Lactobacillaceae</taxon>
        <taxon>Weissella</taxon>
    </lineage>
</organism>
<gene>
    <name evidence="2" type="ORF">GTU77_06995</name>
</gene>
<comment type="caution">
    <text evidence="2">The sequence shown here is derived from an EMBL/GenBank/DDBJ whole genome shotgun (WGS) entry which is preliminary data.</text>
</comment>
<evidence type="ECO:0000256" key="1">
    <source>
        <dbReference type="SAM" id="MobiDB-lite"/>
    </source>
</evidence>
<dbReference type="Proteomes" id="UP000719917">
    <property type="component" value="Unassembled WGS sequence"/>
</dbReference>
<dbReference type="EMBL" id="JAAAMQ010000015">
    <property type="protein sequence ID" value="NBA11961.1"/>
    <property type="molecule type" value="Genomic_DNA"/>
</dbReference>
<evidence type="ECO:0000313" key="2">
    <source>
        <dbReference type="EMBL" id="NBA11961.1"/>
    </source>
</evidence>
<reference evidence="2" key="1">
    <citation type="submission" date="2020-01" db="EMBL/GenBank/DDBJ databases">
        <title>First Reported Case and Whole Genome of Weissella confusa in an Equid.</title>
        <authorList>
            <person name="Little S.V."/>
            <person name="Lawhon S.D."/>
        </authorList>
    </citation>
    <scope>NUCLEOTIDE SEQUENCE</scope>
    <source>
        <strain evidence="2">718955</strain>
    </source>
</reference>
<protein>
    <submittedName>
        <fullName evidence="2">Uncharacterized protein</fullName>
    </submittedName>
</protein>
<proteinExistence type="predicted"/>
<sequence length="224" mass="23883">MSKHKRAIISGIVLLVGILVIFGLVAGGGNEDSSSKGQSASKKQTTEKKATSSSKVAAKSSSAKAFDVKAILKENKLAPTVLSSEMSNGTVKVVLQDDTKQDFDTYTNAYASATVTVVQAAAKAGNIQNVCIARQVKLQDGTEYAVASFWTGDQLKNAASLGDAKQANMKDTLLASSRYYIGGSVWATFSQQQKNDYTNHQQGGQQQDENQDFTNWVTAGTVKK</sequence>
<dbReference type="RefSeq" id="WP_135797333.1">
    <property type="nucleotide sequence ID" value="NZ_CP027565.1"/>
</dbReference>
<feature type="region of interest" description="Disordered" evidence="1">
    <location>
        <begin position="29"/>
        <end position="54"/>
    </location>
</feature>
<accession>A0AAJ2YZV5</accession>